<feature type="domain" description="DUF7144" evidence="2">
    <location>
        <begin position="27"/>
        <end position="135"/>
    </location>
</feature>
<keyword evidence="1" id="KW-0812">Transmembrane</keyword>
<dbReference type="EMBL" id="BMSL01000020">
    <property type="protein sequence ID" value="GGS56716.1"/>
    <property type="molecule type" value="Genomic_DNA"/>
</dbReference>
<evidence type="ECO:0000256" key="1">
    <source>
        <dbReference type="SAM" id="Phobius"/>
    </source>
</evidence>
<evidence type="ECO:0000259" key="2">
    <source>
        <dbReference type="Pfam" id="PF23636"/>
    </source>
</evidence>
<dbReference type="Proteomes" id="UP000653493">
    <property type="component" value="Unassembled WGS sequence"/>
</dbReference>
<dbReference type="InterPro" id="IPR055568">
    <property type="entry name" value="DUF7144"/>
</dbReference>
<dbReference type="Pfam" id="PF23636">
    <property type="entry name" value="DUF7144"/>
    <property type="match status" value="1"/>
</dbReference>
<feature type="transmembrane region" description="Helical" evidence="1">
    <location>
        <begin position="118"/>
        <end position="138"/>
    </location>
</feature>
<name>A0A918LJ24_STRGD</name>
<keyword evidence="1" id="KW-0472">Membrane</keyword>
<feature type="transmembrane region" description="Helical" evidence="1">
    <location>
        <begin position="25"/>
        <end position="48"/>
    </location>
</feature>
<proteinExistence type="predicted"/>
<organism evidence="3 4">
    <name type="scientific">Streptomyces griseoviridis</name>
    <dbReference type="NCBI Taxonomy" id="45398"/>
    <lineage>
        <taxon>Bacteria</taxon>
        <taxon>Bacillati</taxon>
        <taxon>Actinomycetota</taxon>
        <taxon>Actinomycetes</taxon>
        <taxon>Kitasatosporales</taxon>
        <taxon>Streptomycetaceae</taxon>
        <taxon>Streptomyces</taxon>
    </lineage>
</organism>
<accession>A0A918LJ24</accession>
<sequence>MTDMPHGARPRTTGARDDGRAAGPLRYFGVLLLLSGVLSVLQGIAGIAEDRLFGVPRAYEYRFDLTGWGWIHLVVGVALIVAGVAVLRAMPWGRAAGVAVAAISLVTQFMFIPYYPLWSISVMTLDLIILWGMARIAVT</sequence>
<evidence type="ECO:0000313" key="4">
    <source>
        <dbReference type="Proteomes" id="UP000653493"/>
    </source>
</evidence>
<feature type="transmembrane region" description="Helical" evidence="1">
    <location>
        <begin position="94"/>
        <end position="112"/>
    </location>
</feature>
<reference evidence="3" key="1">
    <citation type="journal article" date="2014" name="Int. J. Syst. Evol. Microbiol.">
        <title>Complete genome sequence of Corynebacterium casei LMG S-19264T (=DSM 44701T), isolated from a smear-ripened cheese.</title>
        <authorList>
            <consortium name="US DOE Joint Genome Institute (JGI-PGF)"/>
            <person name="Walter F."/>
            <person name="Albersmeier A."/>
            <person name="Kalinowski J."/>
            <person name="Ruckert C."/>
        </authorList>
    </citation>
    <scope>NUCLEOTIDE SEQUENCE</scope>
    <source>
        <strain evidence="3">JCM 4234</strain>
    </source>
</reference>
<comment type="caution">
    <text evidence="3">The sequence shown here is derived from an EMBL/GenBank/DDBJ whole genome shotgun (WGS) entry which is preliminary data.</text>
</comment>
<protein>
    <recommendedName>
        <fullName evidence="2">DUF7144 domain-containing protein</fullName>
    </recommendedName>
</protein>
<keyword evidence="1" id="KW-1133">Transmembrane helix</keyword>
<feature type="transmembrane region" description="Helical" evidence="1">
    <location>
        <begin position="68"/>
        <end position="87"/>
    </location>
</feature>
<gene>
    <name evidence="3" type="ORF">GCM10010238_52600</name>
</gene>
<evidence type="ECO:0000313" key="3">
    <source>
        <dbReference type="EMBL" id="GGS56716.1"/>
    </source>
</evidence>
<dbReference type="AlphaFoldDB" id="A0A918LJ24"/>
<reference evidence="3" key="2">
    <citation type="submission" date="2020-09" db="EMBL/GenBank/DDBJ databases">
        <authorList>
            <person name="Sun Q."/>
            <person name="Ohkuma M."/>
        </authorList>
    </citation>
    <scope>NUCLEOTIDE SEQUENCE</scope>
    <source>
        <strain evidence="3">JCM 4234</strain>
    </source>
</reference>
<keyword evidence="4" id="KW-1185">Reference proteome</keyword>